<evidence type="ECO:0000313" key="4">
    <source>
        <dbReference type="EMBL" id="PWC10151.1"/>
    </source>
</evidence>
<sequence>MIRIRLAKIDELDKLSEIEKSADQVFREISELAWIANDPEQYIERYRESILLGFCWVIVDDDTPIGFLSAEIIENELHIWQLAVRYERQGEGHGSALIKKAIEMAYKHVLSAITLTTFSNVPWNAPFYARMGFNLLDKNAISERLRKTMMSEAEHGLPLEWRCAMRLEIDKITR</sequence>
<dbReference type="InterPro" id="IPR016181">
    <property type="entry name" value="Acyl_CoA_acyltransferase"/>
</dbReference>
<evidence type="ECO:0000313" key="5">
    <source>
        <dbReference type="Proteomes" id="UP000245138"/>
    </source>
</evidence>
<gene>
    <name evidence="4" type="ORF">B4923_17095</name>
</gene>
<organism evidence="4 5">
    <name type="scientific">Brenneria roseae subsp. americana</name>
    <dbReference type="NCBI Taxonomy" id="1508507"/>
    <lineage>
        <taxon>Bacteria</taxon>
        <taxon>Pseudomonadati</taxon>
        <taxon>Pseudomonadota</taxon>
        <taxon>Gammaproteobacteria</taxon>
        <taxon>Enterobacterales</taxon>
        <taxon>Pectobacteriaceae</taxon>
        <taxon>Brenneria</taxon>
    </lineage>
</organism>
<dbReference type="Proteomes" id="UP000245138">
    <property type="component" value="Unassembled WGS sequence"/>
</dbReference>
<dbReference type="AlphaFoldDB" id="A0A2U1TL73"/>
<dbReference type="SUPFAM" id="SSF55729">
    <property type="entry name" value="Acyl-CoA N-acyltransferases (Nat)"/>
    <property type="match status" value="1"/>
</dbReference>
<reference evidence="4 5" key="1">
    <citation type="submission" date="2018-04" db="EMBL/GenBank/DDBJ databases">
        <title>Brenneria corticis sp.nov.</title>
        <authorList>
            <person name="Li Y."/>
        </authorList>
    </citation>
    <scope>NUCLEOTIDE SEQUENCE [LARGE SCALE GENOMIC DNA]</scope>
    <source>
        <strain evidence="4 5">LMG 27715</strain>
    </source>
</reference>
<dbReference type="GO" id="GO:0016747">
    <property type="term" value="F:acyltransferase activity, transferring groups other than amino-acyl groups"/>
    <property type="evidence" value="ECO:0007669"/>
    <property type="project" value="InterPro"/>
</dbReference>
<keyword evidence="2" id="KW-0012">Acyltransferase</keyword>
<dbReference type="RefSeq" id="WP_109055581.1">
    <property type="nucleotide sequence ID" value="NZ_QDKJ01000015.1"/>
</dbReference>
<dbReference type="InterPro" id="IPR000182">
    <property type="entry name" value="GNAT_dom"/>
</dbReference>
<evidence type="ECO:0000259" key="3">
    <source>
        <dbReference type="PROSITE" id="PS51186"/>
    </source>
</evidence>
<dbReference type="OrthoDB" id="572496at2"/>
<evidence type="ECO:0000256" key="2">
    <source>
        <dbReference type="ARBA" id="ARBA00023315"/>
    </source>
</evidence>
<keyword evidence="1 4" id="KW-0808">Transferase</keyword>
<keyword evidence="5" id="KW-1185">Reference proteome</keyword>
<feature type="domain" description="N-acetyltransferase" evidence="3">
    <location>
        <begin position="2"/>
        <end position="160"/>
    </location>
</feature>
<dbReference type="CDD" id="cd04301">
    <property type="entry name" value="NAT_SF"/>
    <property type="match status" value="1"/>
</dbReference>
<accession>A0A2U1TL73</accession>
<comment type="caution">
    <text evidence="4">The sequence shown here is derived from an EMBL/GenBank/DDBJ whole genome shotgun (WGS) entry which is preliminary data.</text>
</comment>
<proteinExistence type="predicted"/>
<dbReference type="EMBL" id="QDKJ01000015">
    <property type="protein sequence ID" value="PWC10151.1"/>
    <property type="molecule type" value="Genomic_DNA"/>
</dbReference>
<dbReference type="PANTHER" id="PTHR43800">
    <property type="entry name" value="PEPTIDYL-LYSINE N-ACETYLTRANSFERASE YJAB"/>
    <property type="match status" value="1"/>
</dbReference>
<dbReference type="PROSITE" id="PS51186">
    <property type="entry name" value="GNAT"/>
    <property type="match status" value="1"/>
</dbReference>
<dbReference type="Gene3D" id="3.40.630.30">
    <property type="match status" value="1"/>
</dbReference>
<dbReference type="Pfam" id="PF00583">
    <property type="entry name" value="Acetyltransf_1"/>
    <property type="match status" value="1"/>
</dbReference>
<protein>
    <submittedName>
        <fullName evidence="4">GNAT family N-acetyltransferase</fullName>
    </submittedName>
</protein>
<dbReference type="PANTHER" id="PTHR43800:SF1">
    <property type="entry name" value="PEPTIDYL-LYSINE N-ACETYLTRANSFERASE YJAB"/>
    <property type="match status" value="1"/>
</dbReference>
<evidence type="ECO:0000256" key="1">
    <source>
        <dbReference type="ARBA" id="ARBA00022679"/>
    </source>
</evidence>
<name>A0A2U1TL73_9GAMM</name>